<dbReference type="GO" id="GO:0006508">
    <property type="term" value="P:proteolysis"/>
    <property type="evidence" value="ECO:0007669"/>
    <property type="project" value="UniProtKB-KW"/>
</dbReference>
<evidence type="ECO:0000259" key="16">
    <source>
        <dbReference type="Pfam" id="PF17766"/>
    </source>
</evidence>
<evidence type="ECO:0000256" key="10">
    <source>
        <dbReference type="PROSITE-ProRule" id="PRU01240"/>
    </source>
</evidence>
<dbReference type="PRINTS" id="PR00723">
    <property type="entry name" value="SUBTILISIN"/>
</dbReference>
<dbReference type="Gene3D" id="3.40.50.200">
    <property type="entry name" value="Peptidase S8/S53 domain"/>
    <property type="match status" value="1"/>
</dbReference>
<evidence type="ECO:0000256" key="4">
    <source>
        <dbReference type="ARBA" id="ARBA00022670"/>
    </source>
</evidence>
<dbReference type="FunFam" id="3.50.30.30:FF:000005">
    <property type="entry name" value="subtilisin-like protease SBT1.5"/>
    <property type="match status" value="1"/>
</dbReference>
<keyword evidence="7 10" id="KW-0720">Serine protease</keyword>
<dbReference type="InterPro" id="IPR046450">
    <property type="entry name" value="PA_dom_sf"/>
</dbReference>
<evidence type="ECO:0000256" key="3">
    <source>
        <dbReference type="ARBA" id="ARBA00022525"/>
    </source>
</evidence>
<dbReference type="SUPFAM" id="SSF54897">
    <property type="entry name" value="Protease propeptides/inhibitors"/>
    <property type="match status" value="1"/>
</dbReference>
<feature type="domain" description="Subtilisin-like protease fibronectin type-III" evidence="16">
    <location>
        <begin position="685"/>
        <end position="790"/>
    </location>
</feature>
<keyword evidence="6 10" id="KW-0378">Hydrolase</keyword>
<dbReference type="EMBL" id="JAUJYO010000004">
    <property type="protein sequence ID" value="KAK1319750.1"/>
    <property type="molecule type" value="Genomic_DNA"/>
</dbReference>
<feature type="active site" description="Charge relay system" evidence="9 10">
    <location>
        <position position="571"/>
    </location>
</feature>
<evidence type="ECO:0000256" key="2">
    <source>
        <dbReference type="ARBA" id="ARBA00011073"/>
    </source>
</evidence>
<dbReference type="Pfam" id="PF00082">
    <property type="entry name" value="Peptidase_S8"/>
    <property type="match status" value="1"/>
</dbReference>
<evidence type="ECO:0000256" key="6">
    <source>
        <dbReference type="ARBA" id="ARBA00022801"/>
    </source>
</evidence>
<feature type="domain" description="Inhibitor I9" evidence="15">
    <location>
        <begin position="32"/>
        <end position="117"/>
    </location>
</feature>
<dbReference type="PROSITE" id="PS51892">
    <property type="entry name" value="SUBTILASE"/>
    <property type="match status" value="1"/>
</dbReference>
<evidence type="ECO:0000313" key="17">
    <source>
        <dbReference type="EMBL" id="KAK1319750.1"/>
    </source>
</evidence>
<dbReference type="CDD" id="cd02120">
    <property type="entry name" value="PA_subtilisin_like"/>
    <property type="match status" value="1"/>
</dbReference>
<feature type="signal peptide" evidence="12">
    <location>
        <begin position="1"/>
        <end position="18"/>
    </location>
</feature>
<dbReference type="AlphaFoldDB" id="A0AAV9F221"/>
<name>A0AAV9F221_ACOCL</name>
<dbReference type="InterPro" id="IPR034197">
    <property type="entry name" value="Peptidases_S8_3"/>
</dbReference>
<dbReference type="Gene3D" id="3.30.70.80">
    <property type="entry name" value="Peptidase S8 propeptide/proteinase inhibitor I9"/>
    <property type="match status" value="1"/>
</dbReference>
<feature type="domain" description="Peptidase S8/S53" evidence="13">
    <location>
        <begin position="145"/>
        <end position="608"/>
    </location>
</feature>
<dbReference type="InterPro" id="IPR037045">
    <property type="entry name" value="S8pro/Inhibitor_I9_sf"/>
</dbReference>
<evidence type="ECO:0000256" key="12">
    <source>
        <dbReference type="SAM" id="SignalP"/>
    </source>
</evidence>
<dbReference type="InterPro" id="IPR015500">
    <property type="entry name" value="Peptidase_S8_subtilisin-rel"/>
</dbReference>
<dbReference type="FunFam" id="3.30.70.80:FF:000003">
    <property type="entry name" value="Subtilisin-like protease SBT1.9"/>
    <property type="match status" value="1"/>
</dbReference>
<dbReference type="PANTHER" id="PTHR10795">
    <property type="entry name" value="PROPROTEIN CONVERTASE SUBTILISIN/KEXIN"/>
    <property type="match status" value="1"/>
</dbReference>
<keyword evidence="5 12" id="KW-0732">Signal</keyword>
<dbReference type="CDD" id="cd04852">
    <property type="entry name" value="Peptidases_S8_3"/>
    <property type="match status" value="1"/>
</dbReference>
<dbReference type="GO" id="GO:0004252">
    <property type="term" value="F:serine-type endopeptidase activity"/>
    <property type="evidence" value="ECO:0007669"/>
    <property type="project" value="UniProtKB-UniRule"/>
</dbReference>
<evidence type="ECO:0000313" key="18">
    <source>
        <dbReference type="Proteomes" id="UP001180020"/>
    </source>
</evidence>
<proteinExistence type="inferred from homology"/>
<dbReference type="InterPro" id="IPR010259">
    <property type="entry name" value="S8pro/Inhibitor_I9"/>
</dbReference>
<feature type="domain" description="PA" evidence="14">
    <location>
        <begin position="411"/>
        <end position="483"/>
    </location>
</feature>
<dbReference type="InterPro" id="IPR003137">
    <property type="entry name" value="PA_domain"/>
</dbReference>
<dbReference type="Pfam" id="PF05922">
    <property type="entry name" value="Inhibitor_I9"/>
    <property type="match status" value="1"/>
</dbReference>
<dbReference type="InterPro" id="IPR023828">
    <property type="entry name" value="Peptidase_S8_Ser-AS"/>
</dbReference>
<dbReference type="Pfam" id="PF02225">
    <property type="entry name" value="PA"/>
    <property type="match status" value="1"/>
</dbReference>
<gene>
    <name evidence="17" type="primary">ARA12</name>
    <name evidence="17" type="ORF">QJS10_CPB04g00877</name>
</gene>
<feature type="compositionally biased region" description="Basic and acidic residues" evidence="11">
    <location>
        <begin position="222"/>
        <end position="234"/>
    </location>
</feature>
<evidence type="ECO:0000256" key="5">
    <source>
        <dbReference type="ARBA" id="ARBA00022729"/>
    </source>
</evidence>
<dbReference type="GO" id="GO:0005576">
    <property type="term" value="C:extracellular region"/>
    <property type="evidence" value="ECO:0007669"/>
    <property type="project" value="UniProtKB-SubCell"/>
</dbReference>
<keyword evidence="18" id="KW-1185">Reference proteome</keyword>
<organism evidence="17 18">
    <name type="scientific">Acorus calamus</name>
    <name type="common">Sweet flag</name>
    <dbReference type="NCBI Taxonomy" id="4465"/>
    <lineage>
        <taxon>Eukaryota</taxon>
        <taxon>Viridiplantae</taxon>
        <taxon>Streptophyta</taxon>
        <taxon>Embryophyta</taxon>
        <taxon>Tracheophyta</taxon>
        <taxon>Spermatophyta</taxon>
        <taxon>Magnoliopsida</taxon>
        <taxon>Liliopsida</taxon>
        <taxon>Acoraceae</taxon>
        <taxon>Acorus</taxon>
    </lineage>
</organism>
<feature type="region of interest" description="Disordered" evidence="11">
    <location>
        <begin position="222"/>
        <end position="244"/>
    </location>
</feature>
<comment type="subcellular location">
    <subcellularLocation>
        <location evidence="1">Secreted</location>
    </subcellularLocation>
</comment>
<dbReference type="FunFam" id="3.40.50.200:FF:000006">
    <property type="entry name" value="Subtilisin-like protease SBT1.5"/>
    <property type="match status" value="1"/>
</dbReference>
<comment type="caution">
    <text evidence="17">The sequence shown here is derived from an EMBL/GenBank/DDBJ whole genome shotgun (WGS) entry which is preliminary data.</text>
</comment>
<protein>
    <submittedName>
        <fullName evidence="17">Subtilisin-like protease</fullName>
    </submittedName>
</protein>
<reference evidence="17" key="2">
    <citation type="submission" date="2023-06" db="EMBL/GenBank/DDBJ databases">
        <authorList>
            <person name="Ma L."/>
            <person name="Liu K.-W."/>
            <person name="Li Z."/>
            <person name="Hsiao Y.-Y."/>
            <person name="Qi Y."/>
            <person name="Fu T."/>
            <person name="Tang G."/>
            <person name="Zhang D."/>
            <person name="Sun W.-H."/>
            <person name="Liu D.-K."/>
            <person name="Li Y."/>
            <person name="Chen G.-Z."/>
            <person name="Liu X.-D."/>
            <person name="Liao X.-Y."/>
            <person name="Jiang Y.-T."/>
            <person name="Yu X."/>
            <person name="Hao Y."/>
            <person name="Huang J."/>
            <person name="Zhao X.-W."/>
            <person name="Ke S."/>
            <person name="Chen Y.-Y."/>
            <person name="Wu W.-L."/>
            <person name="Hsu J.-L."/>
            <person name="Lin Y.-F."/>
            <person name="Huang M.-D."/>
            <person name="Li C.-Y."/>
            <person name="Huang L."/>
            <person name="Wang Z.-W."/>
            <person name="Zhao X."/>
            <person name="Zhong W.-Y."/>
            <person name="Peng D.-H."/>
            <person name="Ahmad S."/>
            <person name="Lan S."/>
            <person name="Zhang J.-S."/>
            <person name="Tsai W.-C."/>
            <person name="Van De Peer Y."/>
            <person name="Liu Z.-J."/>
        </authorList>
    </citation>
    <scope>NUCLEOTIDE SEQUENCE</scope>
    <source>
        <strain evidence="17">CP</strain>
        <tissue evidence="17">Leaves</tissue>
    </source>
</reference>
<evidence type="ECO:0000256" key="9">
    <source>
        <dbReference type="PIRSR" id="PIRSR615500-1"/>
    </source>
</evidence>
<dbReference type="InterPro" id="IPR036852">
    <property type="entry name" value="Peptidase_S8/S53_dom_sf"/>
</dbReference>
<feature type="active site" description="Charge relay system" evidence="9 10">
    <location>
        <position position="154"/>
    </location>
</feature>
<dbReference type="InterPro" id="IPR045051">
    <property type="entry name" value="SBT"/>
</dbReference>
<dbReference type="SUPFAM" id="SSF52025">
    <property type="entry name" value="PA domain"/>
    <property type="match status" value="1"/>
</dbReference>
<feature type="chain" id="PRO_5043642349" evidence="12">
    <location>
        <begin position="19"/>
        <end position="796"/>
    </location>
</feature>
<evidence type="ECO:0000259" key="14">
    <source>
        <dbReference type="Pfam" id="PF02225"/>
    </source>
</evidence>
<accession>A0AAV9F221</accession>
<evidence type="ECO:0000256" key="11">
    <source>
        <dbReference type="SAM" id="MobiDB-lite"/>
    </source>
</evidence>
<keyword evidence="8" id="KW-0325">Glycoprotein</keyword>
<dbReference type="InterPro" id="IPR041469">
    <property type="entry name" value="Subtilisin-like_FN3"/>
</dbReference>
<evidence type="ECO:0000256" key="1">
    <source>
        <dbReference type="ARBA" id="ARBA00004613"/>
    </source>
</evidence>
<feature type="active site" description="Charge relay system" evidence="9 10">
    <location>
        <position position="233"/>
    </location>
</feature>
<comment type="similarity">
    <text evidence="2 10">Belongs to the peptidase S8 family.</text>
</comment>
<evidence type="ECO:0000256" key="7">
    <source>
        <dbReference type="ARBA" id="ARBA00022825"/>
    </source>
</evidence>
<evidence type="ECO:0000259" key="13">
    <source>
        <dbReference type="Pfam" id="PF00082"/>
    </source>
</evidence>
<keyword evidence="4 10" id="KW-0645">Protease</keyword>
<evidence type="ECO:0000259" key="15">
    <source>
        <dbReference type="Pfam" id="PF05922"/>
    </source>
</evidence>
<dbReference type="Gene3D" id="3.50.30.30">
    <property type="match status" value="1"/>
</dbReference>
<dbReference type="Gene3D" id="2.60.40.2310">
    <property type="match status" value="1"/>
</dbReference>
<reference evidence="17" key="1">
    <citation type="journal article" date="2023" name="Nat. Commun.">
        <title>Diploid and tetraploid genomes of Acorus and the evolution of monocots.</title>
        <authorList>
            <person name="Ma L."/>
            <person name="Liu K.W."/>
            <person name="Li Z."/>
            <person name="Hsiao Y.Y."/>
            <person name="Qi Y."/>
            <person name="Fu T."/>
            <person name="Tang G.D."/>
            <person name="Zhang D."/>
            <person name="Sun W.H."/>
            <person name="Liu D.K."/>
            <person name="Li Y."/>
            <person name="Chen G.Z."/>
            <person name="Liu X.D."/>
            <person name="Liao X.Y."/>
            <person name="Jiang Y.T."/>
            <person name="Yu X."/>
            <person name="Hao Y."/>
            <person name="Huang J."/>
            <person name="Zhao X.W."/>
            <person name="Ke S."/>
            <person name="Chen Y.Y."/>
            <person name="Wu W.L."/>
            <person name="Hsu J.L."/>
            <person name="Lin Y.F."/>
            <person name="Huang M.D."/>
            <person name="Li C.Y."/>
            <person name="Huang L."/>
            <person name="Wang Z.W."/>
            <person name="Zhao X."/>
            <person name="Zhong W.Y."/>
            <person name="Peng D.H."/>
            <person name="Ahmad S."/>
            <person name="Lan S."/>
            <person name="Zhang J.S."/>
            <person name="Tsai W.C."/>
            <person name="Van de Peer Y."/>
            <person name="Liu Z.J."/>
        </authorList>
    </citation>
    <scope>NUCLEOTIDE SEQUENCE</scope>
    <source>
        <strain evidence="17">CP</strain>
    </source>
</reference>
<evidence type="ECO:0000256" key="8">
    <source>
        <dbReference type="ARBA" id="ARBA00023180"/>
    </source>
</evidence>
<dbReference type="InterPro" id="IPR000209">
    <property type="entry name" value="Peptidase_S8/S53_dom"/>
</dbReference>
<dbReference type="GO" id="GO:0048731">
    <property type="term" value="P:system development"/>
    <property type="evidence" value="ECO:0007669"/>
    <property type="project" value="UniProtKB-ARBA"/>
</dbReference>
<sequence>MAPLWAIFSLFTCTLTISTSLTTNTLSQARKTYIIRVQNDLKPSIFPDAKDWYSSTLKSVRSASTLSTSTEYHRESPIHVYGTVFHGFSAKLSEQEAESIKAHHGVLAVFRDRARQIQTTRSRDFMGLGGPSLRPGGPYALSDYGSNIVIGVLDTGIWPERESFHDRGLGPIPARWHGACDSGPGFGPAHCNRKLIGARYFPSGYEASFDDQKRGLRPNVTREFRSPRDSDGHGTHTASTAAGRHARGASLMGYAEGTAAGVAPKARIAVYKICWSTGCFDSDVLSAIDRAVEDGVDVISLSVGAGAVPYYYDPIAIGAFGAMEKGVVVSTSAGNDGPGEMTVTNIAPWITTVGAGTIDRTFPADLTLGDGRVIQGVSLYSGDPFPPQQYFPLIYAGNASATARVGSSRFNSAFCTAGSLDPTAVKGKIVLCERGGVSRVSKGQTVKDAGGAGMIIANSGIEGEGLVADAHMLPALAIGETGGYAVHSYISSTANPTATFAFHGTRLGVRPAPVVAAFSARGPNAESQYVIKPDLIAPGVNILAAWPDEVGPSGLPSDSRRTEFNILSGTSMACPHVSGLAALLKGAHPDWSPAAIKSAMMTTAYVRDNSGRDVTEESHGKASSVWDLGSGHVDPVRAIDPGLVYDLTVEDYVRFLCGSQFARRYVRTIARREMNCTDEGGKAWDLNYPSISMVFVQSTAVMDLQAEVTRTVTNVGEGEAIYTVSLVDPPGARLAVDPPRLEFARKGEKRTFVVRISAGSLGLPRGNSRTSFGSMTWQSGRRSVRSPVAVTWQQPF</sequence>
<dbReference type="PROSITE" id="PS00138">
    <property type="entry name" value="SUBTILASE_SER"/>
    <property type="match status" value="1"/>
</dbReference>
<dbReference type="Proteomes" id="UP001180020">
    <property type="component" value="Unassembled WGS sequence"/>
</dbReference>
<dbReference type="Pfam" id="PF17766">
    <property type="entry name" value="fn3_6"/>
    <property type="match status" value="1"/>
</dbReference>
<dbReference type="SUPFAM" id="SSF52743">
    <property type="entry name" value="Subtilisin-like"/>
    <property type="match status" value="1"/>
</dbReference>
<keyword evidence="3" id="KW-0964">Secreted</keyword>